<accession>A0A6M6BJ11</accession>
<feature type="transmembrane region" description="Helical" evidence="5">
    <location>
        <begin position="88"/>
        <end position="108"/>
    </location>
</feature>
<organism evidence="7 8">
    <name type="scientific">Hymenobacter taeanensis</name>
    <dbReference type="NCBI Taxonomy" id="2735321"/>
    <lineage>
        <taxon>Bacteria</taxon>
        <taxon>Pseudomonadati</taxon>
        <taxon>Bacteroidota</taxon>
        <taxon>Cytophagia</taxon>
        <taxon>Cytophagales</taxon>
        <taxon>Hymenobacteraceae</taxon>
        <taxon>Hymenobacter</taxon>
    </lineage>
</organism>
<dbReference type="EMBL" id="CP053538">
    <property type="protein sequence ID" value="QJX47055.1"/>
    <property type="molecule type" value="Genomic_DNA"/>
</dbReference>
<dbReference type="GO" id="GO:0005886">
    <property type="term" value="C:plasma membrane"/>
    <property type="evidence" value="ECO:0007669"/>
    <property type="project" value="TreeGrafter"/>
</dbReference>
<feature type="transmembrane region" description="Helical" evidence="5">
    <location>
        <begin position="293"/>
        <end position="311"/>
    </location>
</feature>
<feature type="transmembrane region" description="Helical" evidence="5">
    <location>
        <begin position="362"/>
        <end position="381"/>
    </location>
</feature>
<dbReference type="Gene3D" id="1.20.1250.20">
    <property type="entry name" value="MFS general substrate transporter like domains"/>
    <property type="match status" value="2"/>
</dbReference>
<sequence>MQPTAPTSPPKTARLFSAIVVVAALGYFVDIYDLILFSIVRVQSLNTLGITAKDAVTSQGLYLINMQMGGMLLGGILWGILGDKRGRLSVLFGSILIYSLANIANGFVQTLDQYVWLRLIAGIGLAGELGAGITLVSETLSKEKRGYGTMIVATVGVSGAMLAYWVGERFGWRNAYFVGGGLGLALLALRVGVYESGMFEQAKKTQVERGNFFALFTNGPRLVRYLKCLLIGVPLWFVVGILITLAPEFGEALGLTGPVTAGLGVFWSYFGLVFGDFISGSLSQLLRSRTRALQLFLAFCAIMVAVYLFALRGASPTAFYTVCFILGVSVGFWALFVTVAAEQFGTNLRATVATTAPNFARGSVVALVPIFNGVAVALGTPDGPNRIASGAVVGGISLLIAFWAVSTLPETFGKDLDYVEE</sequence>
<evidence type="ECO:0000256" key="5">
    <source>
        <dbReference type="SAM" id="Phobius"/>
    </source>
</evidence>
<evidence type="ECO:0000256" key="4">
    <source>
        <dbReference type="ARBA" id="ARBA00023136"/>
    </source>
</evidence>
<feature type="transmembrane region" description="Helical" evidence="5">
    <location>
        <begin position="173"/>
        <end position="193"/>
    </location>
</feature>
<dbReference type="Pfam" id="PF07690">
    <property type="entry name" value="MFS_1"/>
    <property type="match status" value="1"/>
</dbReference>
<keyword evidence="3 5" id="KW-1133">Transmembrane helix</keyword>
<proteinExistence type="predicted"/>
<dbReference type="InterPro" id="IPR036259">
    <property type="entry name" value="MFS_trans_sf"/>
</dbReference>
<dbReference type="GO" id="GO:0046943">
    <property type="term" value="F:carboxylic acid transmembrane transporter activity"/>
    <property type="evidence" value="ECO:0007669"/>
    <property type="project" value="TreeGrafter"/>
</dbReference>
<comment type="subcellular location">
    <subcellularLocation>
        <location evidence="1">Membrane</location>
        <topology evidence="1">Multi-pass membrane protein</topology>
    </subcellularLocation>
</comment>
<gene>
    <name evidence="7" type="ORF">HMJ29_08945</name>
</gene>
<feature type="transmembrane region" description="Helical" evidence="5">
    <location>
        <begin position="317"/>
        <end position="341"/>
    </location>
</feature>
<feature type="transmembrane region" description="Helical" evidence="5">
    <location>
        <begin position="147"/>
        <end position="167"/>
    </location>
</feature>
<name>A0A6M6BJ11_9BACT</name>
<evidence type="ECO:0000256" key="2">
    <source>
        <dbReference type="ARBA" id="ARBA00022692"/>
    </source>
</evidence>
<dbReference type="Proteomes" id="UP000501623">
    <property type="component" value="Chromosome"/>
</dbReference>
<dbReference type="AlphaFoldDB" id="A0A6M6BJ11"/>
<dbReference type="InterPro" id="IPR020846">
    <property type="entry name" value="MFS_dom"/>
</dbReference>
<dbReference type="SUPFAM" id="SSF103473">
    <property type="entry name" value="MFS general substrate transporter"/>
    <property type="match status" value="1"/>
</dbReference>
<feature type="transmembrane region" description="Helical" evidence="5">
    <location>
        <begin position="60"/>
        <end position="81"/>
    </location>
</feature>
<dbReference type="PANTHER" id="PTHR23508:SF10">
    <property type="entry name" value="CARBOXYLIC ACID TRANSPORTER PROTEIN HOMOLOG"/>
    <property type="match status" value="1"/>
</dbReference>
<evidence type="ECO:0000313" key="7">
    <source>
        <dbReference type="EMBL" id="QJX47055.1"/>
    </source>
</evidence>
<keyword evidence="8" id="KW-1185">Reference proteome</keyword>
<keyword evidence="2 5" id="KW-0812">Transmembrane</keyword>
<evidence type="ECO:0000313" key="8">
    <source>
        <dbReference type="Proteomes" id="UP000501623"/>
    </source>
</evidence>
<feature type="transmembrane region" description="Helical" evidence="5">
    <location>
        <begin position="387"/>
        <end position="405"/>
    </location>
</feature>
<feature type="domain" description="Major facilitator superfamily (MFS) profile" evidence="6">
    <location>
        <begin position="19"/>
        <end position="412"/>
    </location>
</feature>
<dbReference type="RefSeq" id="WP_171591154.1">
    <property type="nucleotide sequence ID" value="NZ_CP053538.1"/>
</dbReference>
<dbReference type="PANTHER" id="PTHR23508">
    <property type="entry name" value="CARBOXYLIC ACID TRANSPORTER PROTEIN HOMOLOG"/>
    <property type="match status" value="1"/>
</dbReference>
<dbReference type="InterPro" id="IPR011701">
    <property type="entry name" value="MFS"/>
</dbReference>
<dbReference type="KEGG" id="hts:HMJ29_08945"/>
<evidence type="ECO:0000256" key="3">
    <source>
        <dbReference type="ARBA" id="ARBA00022989"/>
    </source>
</evidence>
<reference evidence="7 8" key="1">
    <citation type="submission" date="2020-05" db="EMBL/GenBank/DDBJ databases">
        <title>Complete genome sequence of Hymenobacter sp. TS19 in Coasted Sand Dune.</title>
        <authorList>
            <person name="Lee J.-H."/>
            <person name="Jung J.-H."/>
            <person name="Jeong S."/>
            <person name="Zhao L."/>
            <person name="Kim M.-K."/>
            <person name="Seo H.-S."/>
            <person name="Lim S."/>
        </authorList>
    </citation>
    <scope>NUCLEOTIDE SEQUENCE [LARGE SCALE GENOMIC DNA]</scope>
    <source>
        <strain evidence="7 8">TS19</strain>
    </source>
</reference>
<protein>
    <submittedName>
        <fullName evidence="7">MFS transporter</fullName>
    </submittedName>
</protein>
<keyword evidence="4 5" id="KW-0472">Membrane</keyword>
<dbReference type="PROSITE" id="PS50850">
    <property type="entry name" value="MFS"/>
    <property type="match status" value="1"/>
</dbReference>
<evidence type="ECO:0000259" key="6">
    <source>
        <dbReference type="PROSITE" id="PS50850"/>
    </source>
</evidence>
<feature type="transmembrane region" description="Helical" evidence="5">
    <location>
        <begin position="225"/>
        <end position="246"/>
    </location>
</feature>
<feature type="transmembrane region" description="Helical" evidence="5">
    <location>
        <begin position="114"/>
        <end position="135"/>
    </location>
</feature>
<feature type="transmembrane region" description="Helical" evidence="5">
    <location>
        <begin position="12"/>
        <end position="40"/>
    </location>
</feature>
<evidence type="ECO:0000256" key="1">
    <source>
        <dbReference type="ARBA" id="ARBA00004141"/>
    </source>
</evidence>